<feature type="compositionally biased region" description="Basic and acidic residues" evidence="1">
    <location>
        <begin position="12"/>
        <end position="22"/>
    </location>
</feature>
<accession>A0A819UTG2</accession>
<reference evidence="2" key="1">
    <citation type="submission" date="2021-02" db="EMBL/GenBank/DDBJ databases">
        <authorList>
            <person name="Nowell W R."/>
        </authorList>
    </citation>
    <scope>NUCLEOTIDE SEQUENCE</scope>
</reference>
<feature type="region of interest" description="Disordered" evidence="1">
    <location>
        <begin position="1"/>
        <end position="22"/>
    </location>
</feature>
<gene>
    <name evidence="2" type="ORF">JBS370_LOCUS31592</name>
</gene>
<evidence type="ECO:0000256" key="1">
    <source>
        <dbReference type="SAM" id="MobiDB-lite"/>
    </source>
</evidence>
<evidence type="ECO:0000313" key="3">
    <source>
        <dbReference type="Proteomes" id="UP000663836"/>
    </source>
</evidence>
<organism evidence="2 3">
    <name type="scientific">Rotaria sordida</name>
    <dbReference type="NCBI Taxonomy" id="392033"/>
    <lineage>
        <taxon>Eukaryota</taxon>
        <taxon>Metazoa</taxon>
        <taxon>Spiralia</taxon>
        <taxon>Gnathifera</taxon>
        <taxon>Rotifera</taxon>
        <taxon>Eurotatoria</taxon>
        <taxon>Bdelloidea</taxon>
        <taxon>Philodinida</taxon>
        <taxon>Philodinidae</taxon>
        <taxon>Rotaria</taxon>
    </lineage>
</organism>
<comment type="caution">
    <text evidence="2">The sequence shown here is derived from an EMBL/GenBank/DDBJ whole genome shotgun (WGS) entry which is preliminary data.</text>
</comment>
<protein>
    <submittedName>
        <fullName evidence="2">Uncharacterized protein</fullName>
    </submittedName>
</protein>
<sequence>FPTSSRRLYHHPTSEHTCGEQHRDEIAVYESQYFI</sequence>
<dbReference type="AlphaFoldDB" id="A0A819UTG2"/>
<name>A0A819UTG2_9BILA</name>
<feature type="non-terminal residue" evidence="2">
    <location>
        <position position="1"/>
    </location>
</feature>
<proteinExistence type="predicted"/>
<dbReference type="EMBL" id="CAJOBD010007878">
    <property type="protein sequence ID" value="CAF4097856.1"/>
    <property type="molecule type" value="Genomic_DNA"/>
</dbReference>
<dbReference type="Proteomes" id="UP000663836">
    <property type="component" value="Unassembled WGS sequence"/>
</dbReference>
<evidence type="ECO:0000313" key="2">
    <source>
        <dbReference type="EMBL" id="CAF4097856.1"/>
    </source>
</evidence>